<accession>A0A5B9QZR5</accession>
<gene>
    <name evidence="2" type="ORF">UC8_55290</name>
</gene>
<dbReference type="RefSeq" id="WP_068129690.1">
    <property type="nucleotide sequence ID" value="NZ_CP042914.1"/>
</dbReference>
<dbReference type="InterPro" id="IPR002645">
    <property type="entry name" value="STAS_dom"/>
</dbReference>
<reference evidence="2 3" key="1">
    <citation type="submission" date="2019-08" db="EMBL/GenBank/DDBJ databases">
        <title>Deep-cultivation of Planctomycetes and their phenomic and genomic characterization uncovers novel biology.</title>
        <authorList>
            <person name="Wiegand S."/>
            <person name="Jogler M."/>
            <person name="Boedeker C."/>
            <person name="Pinto D."/>
            <person name="Vollmers J."/>
            <person name="Rivas-Marin E."/>
            <person name="Kohn T."/>
            <person name="Peeters S.H."/>
            <person name="Heuer A."/>
            <person name="Rast P."/>
            <person name="Oberbeckmann S."/>
            <person name="Bunk B."/>
            <person name="Jeske O."/>
            <person name="Meyerdierks A."/>
            <person name="Storesund J.E."/>
            <person name="Kallscheuer N."/>
            <person name="Luecker S."/>
            <person name="Lage O.M."/>
            <person name="Pohl T."/>
            <person name="Merkel B.J."/>
            <person name="Hornburger P."/>
            <person name="Mueller R.-W."/>
            <person name="Bruemmer F."/>
            <person name="Labrenz M."/>
            <person name="Spormann A.M."/>
            <person name="Op den Camp H."/>
            <person name="Overmann J."/>
            <person name="Amann R."/>
            <person name="Jetten M.S.M."/>
            <person name="Mascher T."/>
            <person name="Medema M.H."/>
            <person name="Devos D.P."/>
            <person name="Kaster A.-K."/>
            <person name="Ovreas L."/>
            <person name="Rohde M."/>
            <person name="Galperin M.Y."/>
            <person name="Jogler C."/>
        </authorList>
    </citation>
    <scope>NUCLEOTIDE SEQUENCE [LARGE SCALE GENOMIC DNA]</scope>
    <source>
        <strain evidence="2 3">UC8</strain>
    </source>
</reference>
<name>A0A5B9QZR5_9BACT</name>
<protein>
    <submittedName>
        <fullName evidence="2">STAS domain protein</fullName>
    </submittedName>
</protein>
<dbReference type="PROSITE" id="PS50801">
    <property type="entry name" value="STAS"/>
    <property type="match status" value="1"/>
</dbReference>
<dbReference type="InterPro" id="IPR036513">
    <property type="entry name" value="STAS_dom_sf"/>
</dbReference>
<dbReference type="AlphaFoldDB" id="A0A5B9QZR5"/>
<feature type="domain" description="STAS" evidence="1">
    <location>
        <begin position="1"/>
        <end position="109"/>
    </location>
</feature>
<dbReference type="SUPFAM" id="SSF52091">
    <property type="entry name" value="SpoIIaa-like"/>
    <property type="match status" value="1"/>
</dbReference>
<dbReference type="PANTHER" id="PTHR33495">
    <property type="entry name" value="ANTI-SIGMA FACTOR ANTAGONIST TM_1081-RELATED-RELATED"/>
    <property type="match status" value="1"/>
</dbReference>
<dbReference type="Gene3D" id="3.30.750.24">
    <property type="entry name" value="STAS domain"/>
    <property type="match status" value="1"/>
</dbReference>
<dbReference type="OrthoDB" id="283212at2"/>
<proteinExistence type="predicted"/>
<evidence type="ECO:0000313" key="3">
    <source>
        <dbReference type="Proteomes" id="UP000325286"/>
    </source>
</evidence>
<evidence type="ECO:0000259" key="1">
    <source>
        <dbReference type="PROSITE" id="PS50801"/>
    </source>
</evidence>
<dbReference type="CDD" id="cd07043">
    <property type="entry name" value="STAS_anti-anti-sigma_factors"/>
    <property type="match status" value="1"/>
</dbReference>
<evidence type="ECO:0000313" key="2">
    <source>
        <dbReference type="EMBL" id="QEG43479.1"/>
    </source>
</evidence>
<keyword evidence="3" id="KW-1185">Reference proteome</keyword>
<dbReference type="EMBL" id="CP042914">
    <property type="protein sequence ID" value="QEG43479.1"/>
    <property type="molecule type" value="Genomic_DNA"/>
</dbReference>
<dbReference type="GO" id="GO:0043856">
    <property type="term" value="F:anti-sigma factor antagonist activity"/>
    <property type="evidence" value="ECO:0007669"/>
    <property type="project" value="TreeGrafter"/>
</dbReference>
<dbReference type="KEGG" id="rul:UC8_55290"/>
<organism evidence="2 3">
    <name type="scientific">Roseimaritima ulvae</name>
    <dbReference type="NCBI Taxonomy" id="980254"/>
    <lineage>
        <taxon>Bacteria</taxon>
        <taxon>Pseudomonadati</taxon>
        <taxon>Planctomycetota</taxon>
        <taxon>Planctomycetia</taxon>
        <taxon>Pirellulales</taxon>
        <taxon>Pirellulaceae</taxon>
        <taxon>Roseimaritima</taxon>
    </lineage>
</organism>
<dbReference type="Pfam" id="PF01740">
    <property type="entry name" value="STAS"/>
    <property type="match status" value="1"/>
</dbReference>
<dbReference type="Proteomes" id="UP000325286">
    <property type="component" value="Chromosome"/>
</dbReference>
<sequence>MWELNQQGAVWILSGDQPINSESIAELDQQIQTCFAGAPPKLVLNLQQVPLLDSAGLEWLWDVRTRCEAMGGAFEIAGPTSLCREILQATRLTHHFVVFDDVVTAAGSFAQ</sequence>